<comment type="caution">
    <text evidence="4">The sequence shown here is derived from an EMBL/GenBank/DDBJ whole genome shotgun (WGS) entry which is preliminary data.</text>
</comment>
<keyword evidence="3" id="KW-0472">Membrane</keyword>
<name>A0A4Z2C388_9TELE</name>
<protein>
    <recommendedName>
        <fullName evidence="6">Family with sequence similarity 53 member C</fullName>
    </recommendedName>
</protein>
<keyword evidence="3" id="KW-0812">Transmembrane</keyword>
<dbReference type="EMBL" id="SWLE01000006">
    <property type="protein sequence ID" value="TNM98712.1"/>
    <property type="molecule type" value="Genomic_DNA"/>
</dbReference>
<reference evidence="4 5" key="1">
    <citation type="submission" date="2019-04" db="EMBL/GenBank/DDBJ databases">
        <title>The sequence and de novo assembly of Takifugu bimaculatus genome using PacBio and Hi-C technologies.</title>
        <authorList>
            <person name="Xu P."/>
            <person name="Liu B."/>
            <person name="Zhou Z."/>
        </authorList>
    </citation>
    <scope>NUCLEOTIDE SEQUENCE [LARGE SCALE GENOMIC DNA]</scope>
    <source>
        <strain evidence="4">TB-2018</strain>
        <tissue evidence="4">Muscle</tissue>
    </source>
</reference>
<keyword evidence="3" id="KW-1133">Transmembrane helix</keyword>
<feature type="region of interest" description="Disordered" evidence="2">
    <location>
        <begin position="326"/>
        <end position="371"/>
    </location>
</feature>
<comment type="similarity">
    <text evidence="1">Belongs to the FAM53 family.</text>
</comment>
<sequence>MKTTARCHEDDCIGRKMVGLEDATRHPGITELSSGCSGSPPPVLNGCRWLVTTVMVTLITEQLRKQSLEEPYDKALNVTVSLPAVGSSPTVSWSACRSAPGTSSRSVCAAHALVVNTLLFLIVLSFQTAATRRLNPLCWRAPAVRTSPWPASRPGKPVQRPDFSVAEKAFQSSPPPPPPPKRHCRSLSVPEDLSRCRSMWHPTASKIWTPVRRDCRSGEVSTSSSAASSLPVGGAAPPFSAWRLTSDSPLPWSFQWDPCQALAGAGSASIATPSSCSSSPAPPLQRRFSLSPVHIQDTAAVLRSPRPSPAAASAHGCCGGMEHPALSPSPTSACSTPSSCRRGLQPALPRCRSQPCDMRRPRLKRPHDPDVLPCHRPGLDFSKMTQMGNRGSPVYSSGPGGVLASPQLEQGPAFSPTELLGRASIGPLSESEEEEDEDHKRETAAAGAGQKFVFERDCTELDLNLIEEN</sequence>
<dbReference type="Proteomes" id="UP000516260">
    <property type="component" value="Chromosome 14"/>
</dbReference>
<feature type="transmembrane region" description="Helical" evidence="3">
    <location>
        <begin position="107"/>
        <end position="126"/>
    </location>
</feature>
<evidence type="ECO:0000256" key="1">
    <source>
        <dbReference type="ARBA" id="ARBA00010984"/>
    </source>
</evidence>
<evidence type="ECO:0008006" key="6">
    <source>
        <dbReference type="Google" id="ProtNLM"/>
    </source>
</evidence>
<keyword evidence="5" id="KW-1185">Reference proteome</keyword>
<evidence type="ECO:0000313" key="5">
    <source>
        <dbReference type="Proteomes" id="UP000516260"/>
    </source>
</evidence>
<feature type="region of interest" description="Disordered" evidence="2">
    <location>
        <begin position="166"/>
        <end position="187"/>
    </location>
</feature>
<evidence type="ECO:0000256" key="2">
    <source>
        <dbReference type="SAM" id="MobiDB-lite"/>
    </source>
</evidence>
<feature type="compositionally biased region" description="Low complexity" evidence="2">
    <location>
        <begin position="326"/>
        <end position="340"/>
    </location>
</feature>
<dbReference type="AlphaFoldDB" id="A0A4Z2C388"/>
<dbReference type="GO" id="GO:0005634">
    <property type="term" value="C:nucleus"/>
    <property type="evidence" value="ECO:0007669"/>
    <property type="project" value="TreeGrafter"/>
</dbReference>
<gene>
    <name evidence="4" type="ORF">fugu_013276</name>
</gene>
<accession>A0A4Z2C388</accession>
<dbReference type="PANTHER" id="PTHR28567:SF4">
    <property type="entry name" value="PROTEIN FAM53C"/>
    <property type="match status" value="1"/>
</dbReference>
<evidence type="ECO:0000256" key="3">
    <source>
        <dbReference type="SAM" id="Phobius"/>
    </source>
</evidence>
<dbReference type="Pfam" id="PF15242">
    <property type="entry name" value="FAM53"/>
    <property type="match status" value="1"/>
</dbReference>
<dbReference type="GO" id="GO:0006606">
    <property type="term" value="P:protein import into nucleus"/>
    <property type="evidence" value="ECO:0007669"/>
    <property type="project" value="TreeGrafter"/>
</dbReference>
<feature type="region of interest" description="Disordered" evidence="2">
    <location>
        <begin position="389"/>
        <end position="450"/>
    </location>
</feature>
<organism evidence="4 5">
    <name type="scientific">Takifugu bimaculatus</name>
    <dbReference type="NCBI Taxonomy" id="433685"/>
    <lineage>
        <taxon>Eukaryota</taxon>
        <taxon>Metazoa</taxon>
        <taxon>Chordata</taxon>
        <taxon>Craniata</taxon>
        <taxon>Vertebrata</taxon>
        <taxon>Euteleostomi</taxon>
        <taxon>Actinopterygii</taxon>
        <taxon>Neopterygii</taxon>
        <taxon>Teleostei</taxon>
        <taxon>Neoteleostei</taxon>
        <taxon>Acanthomorphata</taxon>
        <taxon>Eupercaria</taxon>
        <taxon>Tetraodontiformes</taxon>
        <taxon>Tetradontoidea</taxon>
        <taxon>Tetraodontidae</taxon>
        <taxon>Takifugu</taxon>
    </lineage>
</organism>
<evidence type="ECO:0000313" key="4">
    <source>
        <dbReference type="EMBL" id="TNM98712.1"/>
    </source>
</evidence>
<dbReference type="InterPro" id="IPR029356">
    <property type="entry name" value="FAM53"/>
</dbReference>
<proteinExistence type="inferred from homology"/>
<dbReference type="PANTHER" id="PTHR28567">
    <property type="entry name" value="PROTEIN FAM53A-LIKE ISOFORM X1"/>
    <property type="match status" value="1"/>
</dbReference>